<dbReference type="Proteomes" id="UP001243330">
    <property type="component" value="Unassembled WGS sequence"/>
</dbReference>
<evidence type="ECO:0000313" key="2">
    <source>
        <dbReference type="Proteomes" id="UP001243330"/>
    </source>
</evidence>
<name>A0AAD9EGW8_9PEZI</name>
<organism evidence="1 2">
    <name type="scientific">Colletotrichum chrysophilum</name>
    <dbReference type="NCBI Taxonomy" id="1836956"/>
    <lineage>
        <taxon>Eukaryota</taxon>
        <taxon>Fungi</taxon>
        <taxon>Dikarya</taxon>
        <taxon>Ascomycota</taxon>
        <taxon>Pezizomycotina</taxon>
        <taxon>Sordariomycetes</taxon>
        <taxon>Hypocreomycetidae</taxon>
        <taxon>Glomerellales</taxon>
        <taxon>Glomerellaceae</taxon>
        <taxon>Colletotrichum</taxon>
        <taxon>Colletotrichum gloeosporioides species complex</taxon>
    </lineage>
</organism>
<reference evidence="1" key="1">
    <citation type="submission" date="2023-01" db="EMBL/GenBank/DDBJ databases">
        <title>Colletotrichum chrysophilum M932 genome sequence.</title>
        <authorList>
            <person name="Baroncelli R."/>
        </authorList>
    </citation>
    <scope>NUCLEOTIDE SEQUENCE</scope>
    <source>
        <strain evidence="1">M932</strain>
    </source>
</reference>
<proteinExistence type="predicted"/>
<gene>
    <name evidence="1" type="ORF">CCHR01_09280</name>
</gene>
<keyword evidence="2" id="KW-1185">Reference proteome</keyword>
<evidence type="ECO:0000313" key="1">
    <source>
        <dbReference type="EMBL" id="KAK1848100.1"/>
    </source>
</evidence>
<accession>A0AAD9EGW8</accession>
<dbReference type="EMBL" id="JAQOWY010000181">
    <property type="protein sequence ID" value="KAK1848100.1"/>
    <property type="molecule type" value="Genomic_DNA"/>
</dbReference>
<comment type="caution">
    <text evidence="1">The sequence shown here is derived from an EMBL/GenBank/DDBJ whole genome shotgun (WGS) entry which is preliminary data.</text>
</comment>
<sequence length="61" mass="7133">MLQRRILPLNLGHVTVRKRAKKRSSVFAIRDYKPHLSLRGHHDCPLTSVLGRPCWRNMMLA</sequence>
<dbReference type="AlphaFoldDB" id="A0AAD9EGW8"/>
<protein>
    <submittedName>
        <fullName evidence="1">Uncharacterized protein</fullName>
    </submittedName>
</protein>